<dbReference type="AlphaFoldDB" id="A0A101M1E8"/>
<organism evidence="2">
    <name type="scientific">Picea glauca</name>
    <name type="common">White spruce</name>
    <name type="synonym">Pinus glauca</name>
    <dbReference type="NCBI Taxonomy" id="3330"/>
    <lineage>
        <taxon>Eukaryota</taxon>
        <taxon>Viridiplantae</taxon>
        <taxon>Streptophyta</taxon>
        <taxon>Embryophyta</taxon>
        <taxon>Tracheophyta</taxon>
        <taxon>Spermatophyta</taxon>
        <taxon>Pinopsida</taxon>
        <taxon>Pinidae</taxon>
        <taxon>Conifers I</taxon>
        <taxon>Pinales</taxon>
        <taxon>Pinaceae</taxon>
        <taxon>Picea</taxon>
    </lineage>
</organism>
<reference evidence="2" key="1">
    <citation type="journal article" date="2015" name="Genome Biol. Evol.">
        <title>Organellar Genomes of White Spruce (Picea glauca): Assembly and Annotation.</title>
        <authorList>
            <person name="Jackman S.D."/>
            <person name="Warren R.L."/>
            <person name="Gibb E.A."/>
            <person name="Vandervalk B.P."/>
            <person name="Mohamadi H."/>
            <person name="Chu J."/>
            <person name="Raymond A."/>
            <person name="Pleasance S."/>
            <person name="Coope R."/>
            <person name="Wildung M.R."/>
            <person name="Ritland C.E."/>
            <person name="Bousquet J."/>
            <person name="Jones S.J."/>
            <person name="Bohlmann J."/>
            <person name="Birol I."/>
        </authorList>
    </citation>
    <scope>NUCLEOTIDE SEQUENCE [LARGE SCALE GENOMIC DNA]</scope>
    <source>
        <tissue evidence="2">Flushing bud</tissue>
    </source>
</reference>
<name>A0A101M1E8_PICGL</name>
<protein>
    <submittedName>
        <fullName evidence="2">Uncharacterized protein</fullName>
    </submittedName>
</protein>
<accession>A0A101M1E8</accession>
<evidence type="ECO:0000313" key="2">
    <source>
        <dbReference type="EMBL" id="KUM49125.1"/>
    </source>
</evidence>
<gene>
    <name evidence="2" type="ORF">ABT39_MTgene3674</name>
</gene>
<evidence type="ECO:0000256" key="1">
    <source>
        <dbReference type="SAM" id="SignalP"/>
    </source>
</evidence>
<proteinExistence type="predicted"/>
<feature type="signal peptide" evidence="1">
    <location>
        <begin position="1"/>
        <end position="32"/>
    </location>
</feature>
<keyword evidence="2" id="KW-0496">Mitochondrion</keyword>
<comment type="caution">
    <text evidence="2">The sequence shown here is derived from an EMBL/GenBank/DDBJ whole genome shotgun (WGS) entry which is preliminary data.</text>
</comment>
<sequence>MFVWLMPFRFNRVPGGISIACLNLLVLGGASGGGSGGFEGYFLRDHMSILDKELGTGFYHGVVLDICLDKELDTVLDMDQDKDLDIVLGMGLCRELYRDLYMGLHKDLGNEPPRYPIHIHMFGCFHVHTYVHIEREKSEMLPVLFMLLPLPPLLMMRLLPPGFDLDMLRDIDMNLKFVDLPLPLLMMIGKESDLRSPPLLALMLLSRMPMMVLVSAVI</sequence>
<dbReference type="EMBL" id="LKAM01000003">
    <property type="protein sequence ID" value="KUM49125.1"/>
    <property type="molecule type" value="Genomic_DNA"/>
</dbReference>
<keyword evidence="1" id="KW-0732">Signal</keyword>
<feature type="chain" id="PRO_5007100218" evidence="1">
    <location>
        <begin position="33"/>
        <end position="218"/>
    </location>
</feature>
<geneLocation type="mitochondrion" evidence="2"/>